<proteinExistence type="predicted"/>
<feature type="transmembrane region" description="Helical" evidence="1">
    <location>
        <begin position="46"/>
        <end position="67"/>
    </location>
</feature>
<comment type="caution">
    <text evidence="2">The sequence shown here is derived from an EMBL/GenBank/DDBJ whole genome shotgun (WGS) entry which is preliminary data.</text>
</comment>
<dbReference type="RefSeq" id="WP_258568827.1">
    <property type="nucleotide sequence ID" value="NZ_JAKUDN010000001.1"/>
</dbReference>
<protein>
    <submittedName>
        <fullName evidence="2">Uncharacterized protein</fullName>
    </submittedName>
</protein>
<keyword evidence="1" id="KW-0812">Transmembrane</keyword>
<evidence type="ECO:0000256" key="1">
    <source>
        <dbReference type="SAM" id="Phobius"/>
    </source>
</evidence>
<accession>A0ABT1L392</accession>
<keyword evidence="1" id="KW-1133">Transmembrane helix</keyword>
<dbReference type="EMBL" id="JAKUDN010000001">
    <property type="protein sequence ID" value="MCP8351712.1"/>
    <property type="molecule type" value="Genomic_DNA"/>
</dbReference>
<evidence type="ECO:0000313" key="3">
    <source>
        <dbReference type="Proteomes" id="UP001320768"/>
    </source>
</evidence>
<evidence type="ECO:0000313" key="2">
    <source>
        <dbReference type="EMBL" id="MCP8351712.1"/>
    </source>
</evidence>
<feature type="transmembrane region" description="Helical" evidence="1">
    <location>
        <begin position="163"/>
        <end position="182"/>
    </location>
</feature>
<reference evidence="2 3" key="1">
    <citation type="journal article" date="2022" name="Nat. Microbiol.">
        <title>The microbiome of a bacterivorous marine choanoflagellate contains a resource-demanding obligate bacterial associate.</title>
        <authorList>
            <person name="Needham D.M."/>
            <person name="Poirier C."/>
            <person name="Bachy C."/>
            <person name="George E.E."/>
            <person name="Wilken S."/>
            <person name="Yung C.C.M."/>
            <person name="Limardo A.J."/>
            <person name="Morando M."/>
            <person name="Sudek L."/>
            <person name="Malmstrom R.R."/>
            <person name="Keeling P.J."/>
            <person name="Santoro A.E."/>
            <person name="Worden A.Z."/>
        </authorList>
    </citation>
    <scope>NUCLEOTIDE SEQUENCE [LARGE SCALE GENOMIC DNA]</scope>
    <source>
        <strain evidence="2 3">Comchoano-2</strain>
    </source>
</reference>
<gene>
    <name evidence="2" type="ORF">MKS91_00165</name>
</gene>
<keyword evidence="3" id="KW-1185">Reference proteome</keyword>
<dbReference type="Proteomes" id="UP001320768">
    <property type="component" value="Unassembled WGS sequence"/>
</dbReference>
<feature type="transmembrane region" description="Helical" evidence="1">
    <location>
        <begin position="105"/>
        <end position="129"/>
    </location>
</feature>
<name>A0ABT1L392_9GAMM</name>
<feature type="transmembrane region" description="Helical" evidence="1">
    <location>
        <begin position="12"/>
        <end position="34"/>
    </location>
</feature>
<feature type="transmembrane region" description="Helical" evidence="1">
    <location>
        <begin position="79"/>
        <end position="99"/>
    </location>
</feature>
<organism evidence="2 3">
    <name type="scientific">Candidatus Synchoanobacter obligatus</name>
    <dbReference type="NCBI Taxonomy" id="2919597"/>
    <lineage>
        <taxon>Bacteria</taxon>
        <taxon>Pseudomonadati</taxon>
        <taxon>Pseudomonadota</taxon>
        <taxon>Gammaproteobacteria</taxon>
        <taxon>Candidatus Comchoanobacterales</taxon>
        <taxon>Candidatus Comchoanobacteraceae</taxon>
        <taxon>Candidatus Synchoanobacter</taxon>
    </lineage>
</organism>
<feature type="transmembrane region" description="Helical" evidence="1">
    <location>
        <begin position="136"/>
        <end position="157"/>
    </location>
</feature>
<keyword evidence="1" id="KW-0472">Membrane</keyword>
<sequence length="193" mass="22413">MFKLLRLELSRVRFYLPSILAFLMMVAMFMLIVQQISQQDQKVWGYLPWIALVANRWYHAYMLPGWLRLVGKHEDYYALLTKSYVMMSLVLNMPLAFILSSNTSWVSLLVCWVVLDIMGFLLHCVTSLVSQGAGVLVVYLMLLPLLYPWMVFASMALMGQLVMVKLLFGVWILQYTLGAYLYDLCFKVGEIRE</sequence>